<keyword evidence="5 7" id="KW-1133">Transmembrane helix</keyword>
<dbReference type="Pfam" id="PF06808">
    <property type="entry name" value="DctM"/>
    <property type="match status" value="1"/>
</dbReference>
<dbReference type="PANTHER" id="PTHR33362">
    <property type="entry name" value="SIALIC ACID TRAP TRANSPORTER PERMEASE PROTEIN SIAT-RELATED"/>
    <property type="match status" value="1"/>
</dbReference>
<name>A0A1N7IYR8_9BACL</name>
<feature type="transmembrane region" description="Helical" evidence="7">
    <location>
        <begin position="396"/>
        <end position="420"/>
    </location>
</feature>
<evidence type="ECO:0000256" key="1">
    <source>
        <dbReference type="ARBA" id="ARBA00004429"/>
    </source>
</evidence>
<proteinExistence type="predicted"/>
<keyword evidence="10" id="KW-1185">Reference proteome</keyword>
<dbReference type="PIRSF" id="PIRSF006066">
    <property type="entry name" value="HI0050"/>
    <property type="match status" value="1"/>
</dbReference>
<feature type="transmembrane region" description="Helical" evidence="7">
    <location>
        <begin position="333"/>
        <end position="352"/>
    </location>
</feature>
<feature type="transmembrane region" description="Helical" evidence="7">
    <location>
        <begin position="358"/>
        <end position="384"/>
    </location>
</feature>
<dbReference type="GO" id="GO:0022857">
    <property type="term" value="F:transmembrane transporter activity"/>
    <property type="evidence" value="ECO:0007669"/>
    <property type="project" value="TreeGrafter"/>
</dbReference>
<keyword evidence="4 7" id="KW-0812">Transmembrane</keyword>
<comment type="subcellular location">
    <subcellularLocation>
        <location evidence="1">Cell inner membrane</location>
        <topology evidence="1">Multi-pass membrane protein</topology>
    </subcellularLocation>
</comment>
<reference evidence="10" key="1">
    <citation type="submission" date="2017-01" db="EMBL/GenBank/DDBJ databases">
        <authorList>
            <person name="Varghese N."/>
            <person name="Submissions S."/>
        </authorList>
    </citation>
    <scope>NUCLEOTIDE SEQUENCE [LARGE SCALE GENOMIC DNA]</scope>
    <source>
        <strain evidence="10">DSM 45196</strain>
    </source>
</reference>
<evidence type="ECO:0000313" key="10">
    <source>
        <dbReference type="Proteomes" id="UP000186795"/>
    </source>
</evidence>
<evidence type="ECO:0000256" key="5">
    <source>
        <dbReference type="ARBA" id="ARBA00022989"/>
    </source>
</evidence>
<feature type="transmembrane region" description="Helical" evidence="7">
    <location>
        <begin position="241"/>
        <end position="259"/>
    </location>
</feature>
<dbReference type="EMBL" id="FTOD01000001">
    <property type="protein sequence ID" value="SIS42184.1"/>
    <property type="molecule type" value="Genomic_DNA"/>
</dbReference>
<feature type="transmembrane region" description="Helical" evidence="7">
    <location>
        <begin position="305"/>
        <end position="326"/>
    </location>
</feature>
<evidence type="ECO:0000259" key="8">
    <source>
        <dbReference type="Pfam" id="PF06808"/>
    </source>
</evidence>
<evidence type="ECO:0000256" key="7">
    <source>
        <dbReference type="SAM" id="Phobius"/>
    </source>
</evidence>
<dbReference type="RefSeq" id="WP_076523168.1">
    <property type="nucleotide sequence ID" value="NZ_CP048103.1"/>
</dbReference>
<evidence type="ECO:0000256" key="2">
    <source>
        <dbReference type="ARBA" id="ARBA00022475"/>
    </source>
</evidence>
<evidence type="ECO:0000313" key="9">
    <source>
        <dbReference type="EMBL" id="SIS42184.1"/>
    </source>
</evidence>
<accession>A0A1N7IYR8</accession>
<evidence type="ECO:0000256" key="3">
    <source>
        <dbReference type="ARBA" id="ARBA00022519"/>
    </source>
</evidence>
<keyword evidence="6 7" id="KW-0472">Membrane</keyword>
<dbReference type="NCBIfam" id="TIGR00786">
    <property type="entry name" value="dctM"/>
    <property type="match status" value="1"/>
</dbReference>
<dbReference type="GO" id="GO:0005886">
    <property type="term" value="C:plasma membrane"/>
    <property type="evidence" value="ECO:0007669"/>
    <property type="project" value="UniProtKB-SubCell"/>
</dbReference>
<feature type="transmembrane region" description="Helical" evidence="7">
    <location>
        <begin position="47"/>
        <end position="65"/>
    </location>
</feature>
<evidence type="ECO:0000256" key="6">
    <source>
        <dbReference type="ARBA" id="ARBA00023136"/>
    </source>
</evidence>
<feature type="domain" description="TRAP C4-dicarboxylate transport system permease DctM subunit" evidence="8">
    <location>
        <begin position="7"/>
        <end position="415"/>
    </location>
</feature>
<organism evidence="9 10">
    <name type="scientific">Kroppenstedtia eburnea</name>
    <dbReference type="NCBI Taxonomy" id="714067"/>
    <lineage>
        <taxon>Bacteria</taxon>
        <taxon>Bacillati</taxon>
        <taxon>Bacillota</taxon>
        <taxon>Bacilli</taxon>
        <taxon>Bacillales</taxon>
        <taxon>Thermoactinomycetaceae</taxon>
        <taxon>Kroppenstedtia</taxon>
    </lineage>
</organism>
<feature type="transmembrane region" description="Helical" evidence="7">
    <location>
        <begin position="215"/>
        <end position="235"/>
    </location>
</feature>
<dbReference type="OrthoDB" id="9785600at2"/>
<keyword evidence="3" id="KW-0997">Cell inner membrane</keyword>
<feature type="transmembrane region" description="Helical" evidence="7">
    <location>
        <begin position="271"/>
        <end position="293"/>
    </location>
</feature>
<feature type="transmembrane region" description="Helical" evidence="7">
    <location>
        <begin position="134"/>
        <end position="150"/>
    </location>
</feature>
<evidence type="ECO:0000256" key="4">
    <source>
        <dbReference type="ARBA" id="ARBA00022692"/>
    </source>
</evidence>
<feature type="transmembrane region" description="Helical" evidence="7">
    <location>
        <begin position="170"/>
        <end position="194"/>
    </location>
</feature>
<dbReference type="AlphaFoldDB" id="A0A1N7IYR8"/>
<sequence length="426" mass="44908">MEVWLLLGGFILLLLLRVPIALSLVISSVITAISLGLPLSALMQRMVSGLNSFSLIAIPFFILAGEIMNQGGISNRLIQLSNIIIGKIRGGLAMVNVLASTFFGGISGSAVADVSSLGSVLIPMMKKKKYDPDYAVAVTVSGATQGVLIPPSHNMIIYSAAAGGVSIGSLFLGGLLPGLLLGGALMVTAYLIAVKRGYPKGEPIPRKEVPRIVREGLLGVLMAVIIIGGIISGIFTATESAAIGVLYAFVVTFFVYRDIPISRMGSILMNTFKTLAMVMFLIAASSGFGWLLAYLQVPAMVTQGLIHISSNEVLLLLLINAILLFLGTIMDMAPLILIMTPILLPVVTQLGMDPVHFGVILIFNLAIGLITPPVGSALFVGCAVGKLSIEKATRALVPFYVAMVAVLLLITFVPETVLWLPKLLAP</sequence>
<dbReference type="PANTHER" id="PTHR33362:SF2">
    <property type="entry name" value="TRAP TRANSPORTER LARGE PERMEASE PROTEIN"/>
    <property type="match status" value="1"/>
</dbReference>
<dbReference type="InterPro" id="IPR004681">
    <property type="entry name" value="TRAP_DctM"/>
</dbReference>
<protein>
    <submittedName>
        <fullName evidence="9">TRAP transporter, DctM subunit</fullName>
    </submittedName>
</protein>
<keyword evidence="2" id="KW-1003">Cell membrane</keyword>
<feature type="transmembrane region" description="Helical" evidence="7">
    <location>
        <begin position="101"/>
        <end position="122"/>
    </location>
</feature>
<dbReference type="InterPro" id="IPR010656">
    <property type="entry name" value="DctM"/>
</dbReference>
<gene>
    <name evidence="9" type="ORF">SAMN05421790_101518</name>
</gene>
<dbReference type="Proteomes" id="UP000186795">
    <property type="component" value="Unassembled WGS sequence"/>
</dbReference>